<evidence type="ECO:0000256" key="3">
    <source>
        <dbReference type="ARBA" id="ARBA00022692"/>
    </source>
</evidence>
<proteinExistence type="inferred from homology"/>
<keyword evidence="5" id="KW-0472">Membrane</keyword>
<gene>
    <name evidence="7" type="ORF">P691DRAFT_800069</name>
</gene>
<protein>
    <recommendedName>
        <fullName evidence="9">Integral membrane protein</fullName>
    </recommendedName>
</protein>
<reference evidence="7" key="1">
    <citation type="submission" date="2020-11" db="EMBL/GenBank/DDBJ databases">
        <authorList>
            <consortium name="DOE Joint Genome Institute"/>
            <person name="Ahrendt S."/>
            <person name="Riley R."/>
            <person name="Andreopoulos W."/>
            <person name="Labutti K."/>
            <person name="Pangilinan J."/>
            <person name="Ruiz-Duenas F.J."/>
            <person name="Barrasa J.M."/>
            <person name="Sanchez-Garcia M."/>
            <person name="Camarero S."/>
            <person name="Miyauchi S."/>
            <person name="Serrano A."/>
            <person name="Linde D."/>
            <person name="Babiker R."/>
            <person name="Drula E."/>
            <person name="Ayuso-Fernandez I."/>
            <person name="Pacheco R."/>
            <person name="Padilla G."/>
            <person name="Ferreira P."/>
            <person name="Barriuso J."/>
            <person name="Kellner H."/>
            <person name="Castanera R."/>
            <person name="Alfaro M."/>
            <person name="Ramirez L."/>
            <person name="Pisabarro A.G."/>
            <person name="Kuo A."/>
            <person name="Tritt A."/>
            <person name="Lipzen A."/>
            <person name="He G."/>
            <person name="Yan M."/>
            <person name="Ng V."/>
            <person name="Cullen D."/>
            <person name="Martin F."/>
            <person name="Rosso M.-N."/>
            <person name="Henrissat B."/>
            <person name="Hibbett D."/>
            <person name="Martinez A.T."/>
            <person name="Grigoriev I.V."/>
        </authorList>
    </citation>
    <scope>NUCLEOTIDE SEQUENCE</scope>
    <source>
        <strain evidence="7">MF-IS2</strain>
    </source>
</reference>
<dbReference type="PANTHER" id="PTHR11266:SF93">
    <property type="entry name" value="INTEGRAL MEMBRANE PROTEIN 25D9-6"/>
    <property type="match status" value="1"/>
</dbReference>
<sequence length="225" mass="24654">MSPLPVKKVPHPLLVKYLSQLAQHPLRTKALTTATFSFLQEVLGSNIAGVPPPKHERDVPFLVALLSRSHINIRAVKMAIYGFCVSAPLSHFLVGLLQKAFAGKTSTAAKIGQIVANNLLVSPVQASAYLASMAIINGAKSVDEVIKTVKAGFLSVIRVSWVVSPLSFFIAQKYIPVELWVPFFNTIQFVLGTYFNTRVKQLRLAAARRAEKEKRDAEKKDDGSS</sequence>
<evidence type="ECO:0000256" key="1">
    <source>
        <dbReference type="ARBA" id="ARBA00004141"/>
    </source>
</evidence>
<evidence type="ECO:0008006" key="9">
    <source>
        <dbReference type="Google" id="ProtNLM"/>
    </source>
</evidence>
<dbReference type="Pfam" id="PF04117">
    <property type="entry name" value="Mpv17_PMP22"/>
    <property type="match status" value="1"/>
</dbReference>
<accession>A0A9P5XP86</accession>
<comment type="similarity">
    <text evidence="2 6">Belongs to the peroxisomal membrane protein PXMP2/4 family.</text>
</comment>
<evidence type="ECO:0000256" key="2">
    <source>
        <dbReference type="ARBA" id="ARBA00006824"/>
    </source>
</evidence>
<comment type="subcellular location">
    <subcellularLocation>
        <location evidence="1">Membrane</location>
        <topology evidence="1">Multi-pass membrane protein</topology>
    </subcellularLocation>
</comment>
<dbReference type="EMBL" id="MU151051">
    <property type="protein sequence ID" value="KAF9455058.1"/>
    <property type="molecule type" value="Genomic_DNA"/>
</dbReference>
<keyword evidence="4" id="KW-1133">Transmembrane helix</keyword>
<evidence type="ECO:0000256" key="5">
    <source>
        <dbReference type="ARBA" id="ARBA00023136"/>
    </source>
</evidence>
<dbReference type="GO" id="GO:0005778">
    <property type="term" value="C:peroxisomal membrane"/>
    <property type="evidence" value="ECO:0007669"/>
    <property type="project" value="TreeGrafter"/>
</dbReference>
<dbReference type="Proteomes" id="UP000807342">
    <property type="component" value="Unassembled WGS sequence"/>
</dbReference>
<evidence type="ECO:0000313" key="8">
    <source>
        <dbReference type="Proteomes" id="UP000807342"/>
    </source>
</evidence>
<name>A0A9P5XP86_9AGAR</name>
<keyword evidence="3" id="KW-0812">Transmembrane</keyword>
<dbReference type="OrthoDB" id="860at2759"/>
<evidence type="ECO:0000256" key="4">
    <source>
        <dbReference type="ARBA" id="ARBA00022989"/>
    </source>
</evidence>
<dbReference type="AlphaFoldDB" id="A0A9P5XP86"/>
<comment type="caution">
    <text evidence="7">The sequence shown here is derived from an EMBL/GenBank/DDBJ whole genome shotgun (WGS) entry which is preliminary data.</text>
</comment>
<dbReference type="PANTHER" id="PTHR11266">
    <property type="entry name" value="PEROXISOMAL MEMBRANE PROTEIN 2, PXMP2 MPV17"/>
    <property type="match status" value="1"/>
</dbReference>
<keyword evidence="8" id="KW-1185">Reference proteome</keyword>
<evidence type="ECO:0000313" key="7">
    <source>
        <dbReference type="EMBL" id="KAF9455058.1"/>
    </source>
</evidence>
<evidence type="ECO:0000256" key="6">
    <source>
        <dbReference type="RuleBase" id="RU363053"/>
    </source>
</evidence>
<dbReference type="InterPro" id="IPR007248">
    <property type="entry name" value="Mpv17_PMP22"/>
</dbReference>
<organism evidence="7 8">
    <name type="scientific">Macrolepiota fuliginosa MF-IS2</name>
    <dbReference type="NCBI Taxonomy" id="1400762"/>
    <lineage>
        <taxon>Eukaryota</taxon>
        <taxon>Fungi</taxon>
        <taxon>Dikarya</taxon>
        <taxon>Basidiomycota</taxon>
        <taxon>Agaricomycotina</taxon>
        <taxon>Agaricomycetes</taxon>
        <taxon>Agaricomycetidae</taxon>
        <taxon>Agaricales</taxon>
        <taxon>Agaricineae</taxon>
        <taxon>Agaricaceae</taxon>
        <taxon>Macrolepiota</taxon>
    </lineage>
</organism>